<dbReference type="InterPro" id="IPR023606">
    <property type="entry name" value="CoA-Trfase_III_dom_1_sf"/>
</dbReference>
<organism evidence="2 3">
    <name type="scientific">Achromobacter kerstersii</name>
    <dbReference type="NCBI Taxonomy" id="1353890"/>
    <lineage>
        <taxon>Bacteria</taxon>
        <taxon>Pseudomonadati</taxon>
        <taxon>Pseudomonadota</taxon>
        <taxon>Betaproteobacteria</taxon>
        <taxon>Burkholderiales</taxon>
        <taxon>Alcaligenaceae</taxon>
        <taxon>Achromobacter</taxon>
    </lineage>
</organism>
<accession>A0A6S7A2V6</accession>
<evidence type="ECO:0000313" key="3">
    <source>
        <dbReference type="Proteomes" id="UP000494269"/>
    </source>
</evidence>
<sequence>MTAATPDQARHNTPPAAGPLSGVRILDLSSVVMGPYATQILADLGADVIKVESPAGDNMRAVGPMRNPGMGHLYLHLNRNKRSIVLDLKTPEGREACLQLAESCDALLYNIRPQAMARLGLSYEAVAARNPRIVYLGAYGFGEAGPYAGRPAYDDLIQGQTGIAALSAQQSGDVPRYAPLTLADRAVGLHVGIALVSAVLHAKTTGHGQQVEIPMFEGMAHLVLGDHLGGATFDPPMGPTGYARLLAPHRRPYATADGYICLLIYNDKHWRNFFNLIGQPELAQDPRFCTHGARAVHISEVYAFVADVIRTRPSQEWLDALTQADIPASQLYTVDDLLEDEHLTATGFIREMDHPTEGRIRTTAPLGQFQGTPTSIRRPAPTLGQHSREILAQAGYDDARIDTLFARGITQDGND</sequence>
<dbReference type="PANTHER" id="PTHR48207">
    <property type="entry name" value="SUCCINATE--HYDROXYMETHYLGLUTARATE COA-TRANSFERASE"/>
    <property type="match status" value="1"/>
</dbReference>
<dbReference type="EMBL" id="CADIJQ010000001">
    <property type="protein sequence ID" value="CAB3652280.1"/>
    <property type="molecule type" value="Genomic_DNA"/>
</dbReference>
<protein>
    <submittedName>
        <fullName evidence="2">Acetyl-CoA:oxalate CoA-transferase</fullName>
        <ecNumber evidence="2">2.8.3.19</ecNumber>
    </submittedName>
</protein>
<gene>
    <name evidence="2" type="primary">uctC_1</name>
    <name evidence="2" type="ORF">LMG3441_00112</name>
</gene>
<dbReference type="AlphaFoldDB" id="A0A6S7A2V6"/>
<dbReference type="Gene3D" id="3.30.1540.10">
    <property type="entry name" value="formyl-coa transferase, domain 3"/>
    <property type="match status" value="1"/>
</dbReference>
<evidence type="ECO:0000256" key="1">
    <source>
        <dbReference type="ARBA" id="ARBA00022679"/>
    </source>
</evidence>
<dbReference type="EC" id="2.8.3.19" evidence="2"/>
<dbReference type="RefSeq" id="WP_054425885.1">
    <property type="nucleotide sequence ID" value="NZ_CADIJQ010000001.1"/>
</dbReference>
<keyword evidence="3" id="KW-1185">Reference proteome</keyword>
<dbReference type="Proteomes" id="UP000494269">
    <property type="component" value="Unassembled WGS sequence"/>
</dbReference>
<dbReference type="InterPro" id="IPR044855">
    <property type="entry name" value="CoA-Trfase_III_dom3_sf"/>
</dbReference>
<dbReference type="InterPro" id="IPR003673">
    <property type="entry name" value="CoA-Trfase_fam_III"/>
</dbReference>
<proteinExistence type="predicted"/>
<evidence type="ECO:0000313" key="2">
    <source>
        <dbReference type="EMBL" id="CAB3652280.1"/>
    </source>
</evidence>
<dbReference type="GO" id="GO:0008410">
    <property type="term" value="F:CoA-transferase activity"/>
    <property type="evidence" value="ECO:0007669"/>
    <property type="project" value="TreeGrafter"/>
</dbReference>
<name>A0A6S7A2V6_9BURK</name>
<dbReference type="Pfam" id="PF02515">
    <property type="entry name" value="CoA_transf_3"/>
    <property type="match status" value="1"/>
</dbReference>
<keyword evidence="1 2" id="KW-0808">Transferase</keyword>
<dbReference type="InterPro" id="IPR050483">
    <property type="entry name" value="CoA-transferase_III_domain"/>
</dbReference>
<dbReference type="PANTHER" id="PTHR48207:SF4">
    <property type="entry name" value="BLL6097 PROTEIN"/>
    <property type="match status" value="1"/>
</dbReference>
<dbReference type="Gene3D" id="3.40.50.10540">
    <property type="entry name" value="Crotonobetainyl-coa:carnitine coa-transferase, domain 1"/>
    <property type="match status" value="1"/>
</dbReference>
<reference evidence="2 3" key="1">
    <citation type="submission" date="2020-04" db="EMBL/GenBank/DDBJ databases">
        <authorList>
            <person name="De Canck E."/>
        </authorList>
    </citation>
    <scope>NUCLEOTIDE SEQUENCE [LARGE SCALE GENOMIC DNA]</scope>
    <source>
        <strain evidence="2 3">LMG 3441</strain>
    </source>
</reference>
<dbReference type="SUPFAM" id="SSF89796">
    <property type="entry name" value="CoA-transferase family III (CaiB/BaiF)"/>
    <property type="match status" value="1"/>
</dbReference>